<gene>
    <name evidence="2" type="ORF">T01_10998</name>
</gene>
<dbReference type="EMBL" id="JYDH01000146">
    <property type="protein sequence ID" value="KRY30250.1"/>
    <property type="molecule type" value="Genomic_DNA"/>
</dbReference>
<dbReference type="Proteomes" id="UP000054776">
    <property type="component" value="Unassembled WGS sequence"/>
</dbReference>
<dbReference type="AlphaFoldDB" id="A0A0V1AZU7"/>
<feature type="compositionally biased region" description="Basic and acidic residues" evidence="1">
    <location>
        <begin position="337"/>
        <end position="357"/>
    </location>
</feature>
<feature type="compositionally biased region" description="Polar residues" evidence="1">
    <location>
        <begin position="258"/>
        <end position="269"/>
    </location>
</feature>
<accession>A0A0V1AZU7</accession>
<feature type="compositionally biased region" description="Basic residues" evidence="1">
    <location>
        <begin position="118"/>
        <end position="135"/>
    </location>
</feature>
<feature type="region of interest" description="Disordered" evidence="1">
    <location>
        <begin position="66"/>
        <end position="393"/>
    </location>
</feature>
<dbReference type="InParanoid" id="A0A0V1AZU7"/>
<feature type="compositionally biased region" description="Polar residues" evidence="1">
    <location>
        <begin position="89"/>
        <end position="101"/>
    </location>
</feature>
<name>A0A0V1AZU7_TRISP</name>
<feature type="compositionally biased region" description="Basic residues" evidence="1">
    <location>
        <begin position="143"/>
        <end position="156"/>
    </location>
</feature>
<comment type="caution">
    <text evidence="2">The sequence shown here is derived from an EMBL/GenBank/DDBJ whole genome shotgun (WGS) entry which is preliminary data.</text>
</comment>
<feature type="compositionally biased region" description="Basic and acidic residues" evidence="1">
    <location>
        <begin position="290"/>
        <end position="307"/>
    </location>
</feature>
<evidence type="ECO:0000313" key="3">
    <source>
        <dbReference type="Proteomes" id="UP000054776"/>
    </source>
</evidence>
<dbReference type="STRING" id="6334.A0A0V1AZU7"/>
<sequence>LRFRRNARFQIQVKVSIQTGAGRELRLIYRRKDFTIVGVWLELPLRSRTLLARIEINYFDEMGHRRRRNSGRRRSHRRWDADVLDRPAQTHQQPVVNSYESRTADETEPHADREPHIRPRLNNHHAGSRGTRRRSQQSADNHNKRKSGRVRGRRSRDRITSAALENGGDPRVPVLTSDGRRPSANNNRRTDKLRHVDARVAETHADGRLSRTDGRLSRADGRLSRADGRPSRSDGRPSRSDGRPSRSDGRLSDCHHSSPPTGHLSSTAGQAHVRTGRTRAGTGGGRKGRPRLDESRSSNSRRMERPHGSKRTRRSSTRRTTAATSNTARGRTRQARMRRDALETGLDRVDSNPDRTTGRHWRSQLNRHDQLDANTDAPDADADTDSLRNFDENNDDLSMREVTNVDIRNMGSMVAGQSFFKVKNFKSLSSTNYIRLKMLKRFERLYRKGCHYEESLLRKMRSTTVEPPVDETIYHKSILIVSRRRFHRAKC</sequence>
<feature type="compositionally biased region" description="Basic and acidic residues" evidence="1">
    <location>
        <begin position="188"/>
        <end position="256"/>
    </location>
</feature>
<organism evidence="2 3">
    <name type="scientific">Trichinella spiralis</name>
    <name type="common">Trichina worm</name>
    <dbReference type="NCBI Taxonomy" id="6334"/>
    <lineage>
        <taxon>Eukaryota</taxon>
        <taxon>Metazoa</taxon>
        <taxon>Ecdysozoa</taxon>
        <taxon>Nematoda</taxon>
        <taxon>Enoplea</taxon>
        <taxon>Dorylaimia</taxon>
        <taxon>Trichinellida</taxon>
        <taxon>Trichinellidae</taxon>
        <taxon>Trichinella</taxon>
    </lineage>
</organism>
<feature type="non-terminal residue" evidence="2">
    <location>
        <position position="1"/>
    </location>
</feature>
<evidence type="ECO:0000313" key="2">
    <source>
        <dbReference type="EMBL" id="KRY30250.1"/>
    </source>
</evidence>
<protein>
    <submittedName>
        <fullName evidence="2">Uncharacterized protein</fullName>
    </submittedName>
</protein>
<feature type="compositionally biased region" description="Basic and acidic residues" evidence="1">
    <location>
        <begin position="102"/>
        <end position="117"/>
    </location>
</feature>
<evidence type="ECO:0000256" key="1">
    <source>
        <dbReference type="SAM" id="MobiDB-lite"/>
    </source>
</evidence>
<keyword evidence="3" id="KW-1185">Reference proteome</keyword>
<feature type="compositionally biased region" description="Low complexity" evidence="1">
    <location>
        <begin position="318"/>
        <end position="329"/>
    </location>
</feature>
<feature type="compositionally biased region" description="Basic residues" evidence="1">
    <location>
        <begin position="308"/>
        <end position="317"/>
    </location>
</feature>
<reference evidence="2 3" key="1">
    <citation type="submission" date="2015-01" db="EMBL/GenBank/DDBJ databases">
        <title>Evolution of Trichinella species and genotypes.</title>
        <authorList>
            <person name="Korhonen P.K."/>
            <person name="Edoardo P."/>
            <person name="Giuseppe L.R."/>
            <person name="Gasser R.B."/>
        </authorList>
    </citation>
    <scope>NUCLEOTIDE SEQUENCE [LARGE SCALE GENOMIC DNA]</scope>
    <source>
        <strain evidence="2">ISS3</strain>
    </source>
</reference>
<proteinExistence type="predicted"/>
<feature type="compositionally biased region" description="Basic residues" evidence="1">
    <location>
        <begin position="66"/>
        <end position="77"/>
    </location>
</feature>
<dbReference type="OrthoDB" id="5920488at2759"/>